<dbReference type="EMBL" id="JAVRDO010000002">
    <property type="protein sequence ID" value="MDX9686150.1"/>
    <property type="molecule type" value="Genomic_DNA"/>
</dbReference>
<dbReference type="Gene3D" id="3.10.590.10">
    <property type="entry name" value="ph1033 like domains"/>
    <property type="match status" value="1"/>
</dbReference>
<evidence type="ECO:0000313" key="3">
    <source>
        <dbReference type="Proteomes" id="UP001281217"/>
    </source>
</evidence>
<feature type="domain" description="EVE" evidence="1">
    <location>
        <begin position="2"/>
        <end position="149"/>
    </location>
</feature>
<name>A0ABU5BUX0_9GAMM</name>
<proteinExistence type="predicted"/>
<reference evidence="3" key="1">
    <citation type="submission" date="2023-07" db="EMBL/GenBank/DDBJ databases">
        <authorList>
            <person name="de Witt J."/>
        </authorList>
    </citation>
    <scope>NUCLEOTIDE SEQUENCE [LARGE SCALE GENOMIC DNA]</scope>
    <source>
        <strain evidence="3">FZJ</strain>
    </source>
</reference>
<dbReference type="InterPro" id="IPR052181">
    <property type="entry name" value="5hmC_binding"/>
</dbReference>
<sequence>MAFWLAKTEPDECSIDDFARAPQTPVRWDGVRNFQARNYLGQMGVGDLVFIYHSSCREIGIAGIARVSTAAYPDPSQFDPDSPYHDGRSTPDNPRWLAVDMVHHQRFERVLSLTRIKSLPGLEGLPLIQRGSRLSVMPVTAEHWEILLQATGA</sequence>
<organism evidence="2 3">
    <name type="scientific">Halopseudomonas formosensis</name>
    <dbReference type="NCBI Taxonomy" id="1002526"/>
    <lineage>
        <taxon>Bacteria</taxon>
        <taxon>Pseudomonadati</taxon>
        <taxon>Pseudomonadota</taxon>
        <taxon>Gammaproteobacteria</taxon>
        <taxon>Pseudomonadales</taxon>
        <taxon>Pseudomonadaceae</taxon>
        <taxon>Halopseudomonas</taxon>
    </lineage>
</organism>
<dbReference type="InterPro" id="IPR047197">
    <property type="entry name" value="THYN1-like_EVE"/>
</dbReference>
<dbReference type="PANTHER" id="PTHR14087">
    <property type="entry name" value="THYMOCYTE NUCLEAR PROTEIN 1"/>
    <property type="match status" value="1"/>
</dbReference>
<protein>
    <submittedName>
        <fullName evidence="2">EVE domain-containing protein</fullName>
    </submittedName>
</protein>
<evidence type="ECO:0000259" key="1">
    <source>
        <dbReference type="Pfam" id="PF01878"/>
    </source>
</evidence>
<dbReference type="InterPro" id="IPR015947">
    <property type="entry name" value="PUA-like_sf"/>
</dbReference>
<accession>A0ABU5BUX0</accession>
<dbReference type="Proteomes" id="UP001281217">
    <property type="component" value="Unassembled WGS sequence"/>
</dbReference>
<dbReference type="CDD" id="cd21133">
    <property type="entry name" value="EVE"/>
    <property type="match status" value="1"/>
</dbReference>
<dbReference type="InterPro" id="IPR002740">
    <property type="entry name" value="EVE_domain"/>
</dbReference>
<evidence type="ECO:0000313" key="2">
    <source>
        <dbReference type="EMBL" id="MDX9686150.1"/>
    </source>
</evidence>
<dbReference type="SUPFAM" id="SSF88697">
    <property type="entry name" value="PUA domain-like"/>
    <property type="match status" value="1"/>
</dbReference>
<comment type="caution">
    <text evidence="2">The sequence shown here is derived from an EMBL/GenBank/DDBJ whole genome shotgun (WGS) entry which is preliminary data.</text>
</comment>
<dbReference type="Pfam" id="PF01878">
    <property type="entry name" value="EVE"/>
    <property type="match status" value="1"/>
</dbReference>
<dbReference type="PANTHER" id="PTHR14087:SF7">
    <property type="entry name" value="THYMOCYTE NUCLEAR PROTEIN 1"/>
    <property type="match status" value="1"/>
</dbReference>
<gene>
    <name evidence="2" type="ORF">RED13_000531</name>
</gene>
<keyword evidence="3" id="KW-1185">Reference proteome</keyword>
<dbReference type="RefSeq" id="WP_320330415.1">
    <property type="nucleotide sequence ID" value="NZ_JAVRDO010000002.1"/>
</dbReference>